<protein>
    <recommendedName>
        <fullName evidence="4">HNH nuclease domain-containing protein</fullName>
    </recommendedName>
</protein>
<accession>A0AAV9UK06</accession>
<dbReference type="AlphaFoldDB" id="A0AAV9UK06"/>
<dbReference type="EMBL" id="JAVHNQ010000007">
    <property type="protein sequence ID" value="KAK6341426.1"/>
    <property type="molecule type" value="Genomic_DNA"/>
</dbReference>
<feature type="compositionally biased region" description="Acidic residues" evidence="1">
    <location>
        <begin position="316"/>
        <end position="326"/>
    </location>
</feature>
<keyword evidence="3" id="KW-1185">Reference proteome</keyword>
<reference evidence="2 3" key="1">
    <citation type="submission" date="2019-10" db="EMBL/GenBank/DDBJ databases">
        <authorList>
            <person name="Palmer J.M."/>
        </authorList>
    </citation>
    <scope>NUCLEOTIDE SEQUENCE [LARGE SCALE GENOMIC DNA]</scope>
    <source>
        <strain evidence="2 3">TWF696</strain>
    </source>
</reference>
<gene>
    <name evidence="2" type="ORF">TWF696_008501</name>
</gene>
<feature type="region of interest" description="Disordered" evidence="1">
    <location>
        <begin position="267"/>
        <end position="351"/>
    </location>
</feature>
<evidence type="ECO:0000256" key="1">
    <source>
        <dbReference type="SAM" id="MobiDB-lite"/>
    </source>
</evidence>
<comment type="caution">
    <text evidence="2">The sequence shown here is derived from an EMBL/GenBank/DDBJ whole genome shotgun (WGS) entry which is preliminary data.</text>
</comment>
<dbReference type="Proteomes" id="UP001375240">
    <property type="component" value="Unassembled WGS sequence"/>
</dbReference>
<feature type="compositionally biased region" description="Basic and acidic residues" evidence="1">
    <location>
        <begin position="336"/>
        <end position="351"/>
    </location>
</feature>
<feature type="compositionally biased region" description="Acidic residues" evidence="1">
    <location>
        <begin position="198"/>
        <end position="221"/>
    </location>
</feature>
<feature type="region of interest" description="Disordered" evidence="1">
    <location>
        <begin position="196"/>
        <end position="242"/>
    </location>
</feature>
<evidence type="ECO:0008006" key="4">
    <source>
        <dbReference type="Google" id="ProtNLM"/>
    </source>
</evidence>
<sequence length="351" mass="39221">MLCVWVQKPAAACLYTSAHPAAATFSVPPDISSHRKLQSSPPPPHAPICWQLPFKQEPRFTSARMCFLSVECSCKHNIAIQNPNKMCIRPRHPKGCWLIRRGDPVNSRCPGCVEYFAPTTEQLTWGEVMSYHLDNGIDWSEATLSNVIIADRNRHNGCEFERLDLRRRIRWKLMVKWDMLPGWKLTDRGAMVPIDPESLIDYDEENERNEEAVETDEEEENNQQPPMTWSPGTGQETPTIDSLGADLGELKIGYVLKRVAGGRLETVHDDPADTAGRAEADMDENENDEANKSFQLTSSTETSASTSDGSVNSDPIVEDLGIEDLDTAGPPTDNEDTARESRRPRDPSGES</sequence>
<proteinExistence type="predicted"/>
<feature type="compositionally biased region" description="Polar residues" evidence="1">
    <location>
        <begin position="223"/>
        <end position="240"/>
    </location>
</feature>
<name>A0AAV9UK06_9PEZI</name>
<feature type="compositionally biased region" description="Basic and acidic residues" evidence="1">
    <location>
        <begin position="267"/>
        <end position="280"/>
    </location>
</feature>
<organism evidence="2 3">
    <name type="scientific">Orbilia brochopaga</name>
    <dbReference type="NCBI Taxonomy" id="3140254"/>
    <lineage>
        <taxon>Eukaryota</taxon>
        <taxon>Fungi</taxon>
        <taxon>Dikarya</taxon>
        <taxon>Ascomycota</taxon>
        <taxon>Pezizomycotina</taxon>
        <taxon>Orbiliomycetes</taxon>
        <taxon>Orbiliales</taxon>
        <taxon>Orbiliaceae</taxon>
        <taxon>Orbilia</taxon>
    </lineage>
</organism>
<evidence type="ECO:0000313" key="2">
    <source>
        <dbReference type="EMBL" id="KAK6341426.1"/>
    </source>
</evidence>
<feature type="compositionally biased region" description="Low complexity" evidence="1">
    <location>
        <begin position="297"/>
        <end position="310"/>
    </location>
</feature>
<evidence type="ECO:0000313" key="3">
    <source>
        <dbReference type="Proteomes" id="UP001375240"/>
    </source>
</evidence>